<proteinExistence type="predicted"/>
<reference evidence="3" key="1">
    <citation type="journal article" date="2019" name="Int. J. Syst. Evol. Microbiol.">
        <title>The Global Catalogue of Microorganisms (GCM) 10K type strain sequencing project: providing services to taxonomists for standard genome sequencing and annotation.</title>
        <authorList>
            <consortium name="The Broad Institute Genomics Platform"/>
            <consortium name="The Broad Institute Genome Sequencing Center for Infectious Disease"/>
            <person name="Wu L."/>
            <person name="Ma J."/>
        </authorList>
    </citation>
    <scope>NUCLEOTIDE SEQUENCE [LARGE SCALE GENOMIC DNA]</scope>
    <source>
        <strain evidence="3">ZS-22-S1</strain>
    </source>
</reference>
<sequence>MPTDFRVFFLRQPRWPVRVVPETDDEVNKAVDTFRWRTGISARFSHPALRKLLLPYFKHGWCIRAIEHATSWRPSGVRQSPFSDSGGTDDEVTKTAQFNLEAALSKWYGKEPPVEAQAVEDAYRVFHEDQERTRVRRLSDDAIRASHAARAEAMGAAIGAEQERQSRRRRDRVADCREADRRQRSALGDLSRMAGLHDSENVREITPPSWRNEADRRQQESELAGAARAGYLDMVDELRHQVAAEGIAALDPTMRRVLAHRRRGAKTEASLVYLDKLIEDTRKTG</sequence>
<gene>
    <name evidence="2" type="ORF">ACFPCV_38930</name>
</gene>
<dbReference type="Proteomes" id="UP001595859">
    <property type="component" value="Unassembled WGS sequence"/>
</dbReference>
<evidence type="ECO:0000256" key="1">
    <source>
        <dbReference type="SAM" id="MobiDB-lite"/>
    </source>
</evidence>
<comment type="caution">
    <text evidence="2">The sequence shown here is derived from an EMBL/GenBank/DDBJ whole genome shotgun (WGS) entry which is preliminary data.</text>
</comment>
<name>A0ABV9SJD3_9PSEU</name>
<protein>
    <submittedName>
        <fullName evidence="2">Uncharacterized protein</fullName>
    </submittedName>
</protein>
<organism evidence="2 3">
    <name type="scientific">Actinophytocola glycyrrhizae</name>
    <dbReference type="NCBI Taxonomy" id="2044873"/>
    <lineage>
        <taxon>Bacteria</taxon>
        <taxon>Bacillati</taxon>
        <taxon>Actinomycetota</taxon>
        <taxon>Actinomycetes</taxon>
        <taxon>Pseudonocardiales</taxon>
        <taxon>Pseudonocardiaceae</taxon>
    </lineage>
</organism>
<feature type="compositionally biased region" description="Basic and acidic residues" evidence="1">
    <location>
        <begin position="172"/>
        <end position="183"/>
    </location>
</feature>
<dbReference type="EMBL" id="JBHSIS010000038">
    <property type="protein sequence ID" value="MFC4859501.1"/>
    <property type="molecule type" value="Genomic_DNA"/>
</dbReference>
<evidence type="ECO:0000313" key="2">
    <source>
        <dbReference type="EMBL" id="MFC4859501.1"/>
    </source>
</evidence>
<feature type="region of interest" description="Disordered" evidence="1">
    <location>
        <begin position="155"/>
        <end position="218"/>
    </location>
</feature>
<evidence type="ECO:0000313" key="3">
    <source>
        <dbReference type="Proteomes" id="UP001595859"/>
    </source>
</evidence>
<dbReference type="RefSeq" id="WP_378062620.1">
    <property type="nucleotide sequence ID" value="NZ_JBHSIS010000038.1"/>
</dbReference>
<accession>A0ABV9SJD3</accession>
<keyword evidence="3" id="KW-1185">Reference proteome</keyword>